<gene>
    <name evidence="1" type="ORF">EMPS_03887</name>
</gene>
<keyword evidence="2" id="KW-1185">Reference proteome</keyword>
<evidence type="ECO:0000313" key="2">
    <source>
        <dbReference type="Proteomes" id="UP000827284"/>
    </source>
</evidence>
<reference evidence="1" key="1">
    <citation type="submission" date="2021-11" db="EMBL/GenBank/DDBJ databases">
        <authorList>
            <person name="Herlambang A."/>
            <person name="Guo Y."/>
            <person name="Takashima Y."/>
            <person name="Nishizawa T."/>
        </authorList>
    </citation>
    <scope>NUCLEOTIDE SEQUENCE</scope>
    <source>
        <strain evidence="1">E1425</strain>
    </source>
</reference>
<reference evidence="1" key="2">
    <citation type="journal article" date="2022" name="Microbiol. Resour. Announc.">
        <title>Whole-Genome Sequence of Entomortierella parvispora E1425, a Mucoromycotan Fungus Associated with Burkholderiaceae-Related Endosymbiotic Bacteria.</title>
        <authorList>
            <person name="Herlambang A."/>
            <person name="Guo Y."/>
            <person name="Takashima Y."/>
            <person name="Narisawa K."/>
            <person name="Ohta H."/>
            <person name="Nishizawa T."/>
        </authorList>
    </citation>
    <scope>NUCLEOTIDE SEQUENCE</scope>
    <source>
        <strain evidence="1">E1425</strain>
    </source>
</reference>
<comment type="caution">
    <text evidence="1">The sequence shown here is derived from an EMBL/GenBank/DDBJ whole genome shotgun (WGS) entry which is preliminary data.</text>
</comment>
<name>A0A9P3H892_9FUNG</name>
<proteinExistence type="predicted"/>
<sequence length="984" mass="112447">MTIHSTSRVLQPFRLAPESVVEQGGTSSNSINEGDIHNISAYQDPQSGQYFVLWQDIKLVYNCVDFIRDSEDGSLVPFMNVINTLELLRPKRILHHPNKVLDVVLSSQSPNLKRGPSILKRDDSDALFSEAAMAGRQGSVSSFQELQQEHIQAVLTGQAQQADEIKVDMAKHFEKMKVETDKIQELQQQMMDRLANIQAQIQAVMVQTYELHEYPIPRLFIILPKIPRRRDALLKPFSNQFRLYFLCECGAHTTREGSRKTDRVHLAHHPGYDIERPTEFFQKYGPYVLAILRTVQTGAWLMGTVIDNLQHSTFARDLMHAEEGLAFAKREHEFYTNSNVAKMVNKTTKYLEHTSQEHDRRGLRGMHASRAVSQSIMNDTQVIESVELKHLDRYLSCVDPRRTFGDLHRSVTKDGHVKWVCRTHFRQNYRDQALERLRNVVVENRGVFDEYREKVTIRLASKTLANGFYAALIQAHIQELDITLAWDVTMQDLTVFVDNILKSTILSLSMDGWDFEGSYGDLSNRRHRFEPLIRLLTDGQLQVLQLRRFSELFKRISSLPSVESIPALRSLDICRTENYHELLPELIKKCIGLQRLAIHSDYSSEIEEILSAGRNLRELRVAYGQASIDTVLSLIDKVVDIKSTAHRLQHDDQCSLSSLVITGRDFGISVAFAAEKITQLVIDRWESQAMQPILDRYGWALNELDLSAYQASETRARLEDGKKDLHTSLNLGRWAHSLEQHGSQSRSLLASVKFNGSLLKPRNQPHILSIIELSPGLNDMSLILGDKRLRPRLWSPDSKEEQAPPYSLIDSDSYPEDLQQQLHKEETEWCLNHLASKATKLELIGSAAIHQTIDYLLRGGQKGLLPKLKELRLVVDDNLDPMHSKSIEDLHTEQFEQLLKSLDFTVLTSLVIDHFQFSQEHWELLLQHLLQHGHLEKGPTPPPLPLANLEIRSTLFFDDADVEALRSQLATKAPTVHLDVLPNV</sequence>
<organism evidence="1 2">
    <name type="scientific">Entomortierella parvispora</name>
    <dbReference type="NCBI Taxonomy" id="205924"/>
    <lineage>
        <taxon>Eukaryota</taxon>
        <taxon>Fungi</taxon>
        <taxon>Fungi incertae sedis</taxon>
        <taxon>Mucoromycota</taxon>
        <taxon>Mortierellomycotina</taxon>
        <taxon>Mortierellomycetes</taxon>
        <taxon>Mortierellales</taxon>
        <taxon>Mortierellaceae</taxon>
        <taxon>Entomortierella</taxon>
    </lineage>
</organism>
<protein>
    <submittedName>
        <fullName evidence="1">Uncharacterized protein</fullName>
    </submittedName>
</protein>
<evidence type="ECO:0000313" key="1">
    <source>
        <dbReference type="EMBL" id="GJJ71537.1"/>
    </source>
</evidence>
<dbReference type="AlphaFoldDB" id="A0A9P3H892"/>
<dbReference type="EMBL" id="BQFW01000005">
    <property type="protein sequence ID" value="GJJ71537.1"/>
    <property type="molecule type" value="Genomic_DNA"/>
</dbReference>
<accession>A0A9P3H892</accession>
<dbReference type="OrthoDB" id="546350at2759"/>
<dbReference type="Proteomes" id="UP000827284">
    <property type="component" value="Unassembled WGS sequence"/>
</dbReference>